<feature type="domain" description="HTH myb-type" evidence="7">
    <location>
        <begin position="55"/>
        <end position="100"/>
    </location>
</feature>
<dbReference type="InterPro" id="IPR017884">
    <property type="entry name" value="SANT_dom"/>
</dbReference>
<name>A0A1J4J6R0_9EUKA</name>
<evidence type="ECO:0000256" key="4">
    <source>
        <dbReference type="ARBA" id="ARBA00023242"/>
    </source>
</evidence>
<dbReference type="GO" id="GO:0019185">
    <property type="term" value="C:snRNA-activating protein complex"/>
    <property type="evidence" value="ECO:0007669"/>
    <property type="project" value="TreeGrafter"/>
</dbReference>
<dbReference type="GeneID" id="94830599"/>
<dbReference type="OrthoDB" id="2143914at2759"/>
<dbReference type="PROSITE" id="PS50090">
    <property type="entry name" value="MYB_LIKE"/>
    <property type="match status" value="2"/>
</dbReference>
<gene>
    <name evidence="8" type="ORF">TRFO_11195</name>
</gene>
<dbReference type="Pfam" id="PF00249">
    <property type="entry name" value="Myb_DNA-binding"/>
    <property type="match status" value="2"/>
</dbReference>
<dbReference type="VEuPathDB" id="TrichDB:TRFO_11195"/>
<dbReference type="PROSITE" id="PS51294">
    <property type="entry name" value="HTH_MYB"/>
    <property type="match status" value="2"/>
</dbReference>
<evidence type="ECO:0000259" key="7">
    <source>
        <dbReference type="PROSITE" id="PS51294"/>
    </source>
</evidence>
<dbReference type="GO" id="GO:0042795">
    <property type="term" value="P:snRNA transcription by RNA polymerase II"/>
    <property type="evidence" value="ECO:0007669"/>
    <property type="project" value="TreeGrafter"/>
</dbReference>
<dbReference type="SMART" id="SM00717">
    <property type="entry name" value="SANT"/>
    <property type="match status" value="2"/>
</dbReference>
<protein>
    <submittedName>
        <fullName evidence="8">Myb-like DNA-binding domain containing protein</fullName>
    </submittedName>
</protein>
<feature type="domain" description="Myb-like" evidence="5">
    <location>
        <begin position="101"/>
        <end position="152"/>
    </location>
</feature>
<dbReference type="GO" id="GO:0001006">
    <property type="term" value="F:RNA polymerase III type 3 promoter sequence-specific DNA binding"/>
    <property type="evidence" value="ECO:0007669"/>
    <property type="project" value="TreeGrafter"/>
</dbReference>
<feature type="domain" description="Myb-like" evidence="5">
    <location>
        <begin position="48"/>
        <end position="100"/>
    </location>
</feature>
<dbReference type="CDD" id="cd00167">
    <property type="entry name" value="SANT"/>
    <property type="match status" value="2"/>
</dbReference>
<dbReference type="SUPFAM" id="SSF46689">
    <property type="entry name" value="Homeodomain-like"/>
    <property type="match status" value="2"/>
</dbReference>
<dbReference type="InterPro" id="IPR051575">
    <property type="entry name" value="Myb-like_DNA-bd"/>
</dbReference>
<feature type="domain" description="HTH myb-type" evidence="7">
    <location>
        <begin position="101"/>
        <end position="156"/>
    </location>
</feature>
<sequence>MSDNTFISEQEESENDDIYIDDTNQGEKVGFISTTTSIHFKKKNHIVSSYKKMKRWSVIEDKKLINAIKTYGTGNWSKIAQEVGGKRGKSQCSQRWTRCLNPEISHDKWTVEEDQNLLLLVEKYGLKSWRKIANSMGNRCDVQCRYRYQKIWRNGKYQMTKTKVELPSITSLIELIGTMTPNII</sequence>
<keyword evidence="2" id="KW-0238">DNA-binding</keyword>
<dbReference type="PROSITE" id="PS51293">
    <property type="entry name" value="SANT"/>
    <property type="match status" value="1"/>
</dbReference>
<keyword evidence="4" id="KW-0539">Nucleus</keyword>
<evidence type="ECO:0000256" key="1">
    <source>
        <dbReference type="ARBA" id="ARBA00023015"/>
    </source>
</evidence>
<dbReference type="InterPro" id="IPR001005">
    <property type="entry name" value="SANT/Myb"/>
</dbReference>
<dbReference type="GO" id="GO:0000978">
    <property type="term" value="F:RNA polymerase II cis-regulatory region sequence-specific DNA binding"/>
    <property type="evidence" value="ECO:0007669"/>
    <property type="project" value="TreeGrafter"/>
</dbReference>
<dbReference type="PANTHER" id="PTHR46621:SF1">
    <property type="entry name" value="SNRNA-ACTIVATING PROTEIN COMPLEX SUBUNIT 4"/>
    <property type="match status" value="1"/>
</dbReference>
<keyword evidence="9" id="KW-1185">Reference proteome</keyword>
<dbReference type="AlphaFoldDB" id="A0A1J4J6R0"/>
<evidence type="ECO:0000313" key="8">
    <source>
        <dbReference type="EMBL" id="OHS94337.1"/>
    </source>
</evidence>
<organism evidence="8 9">
    <name type="scientific">Tritrichomonas foetus</name>
    <dbReference type="NCBI Taxonomy" id="1144522"/>
    <lineage>
        <taxon>Eukaryota</taxon>
        <taxon>Metamonada</taxon>
        <taxon>Parabasalia</taxon>
        <taxon>Tritrichomonadida</taxon>
        <taxon>Tritrichomonadidae</taxon>
        <taxon>Tritrichomonas</taxon>
    </lineage>
</organism>
<dbReference type="EMBL" id="MLAK01001326">
    <property type="protein sequence ID" value="OHS94337.1"/>
    <property type="molecule type" value="Genomic_DNA"/>
</dbReference>
<dbReference type="InterPro" id="IPR009057">
    <property type="entry name" value="Homeodomain-like_sf"/>
</dbReference>
<dbReference type="RefSeq" id="XP_068347474.1">
    <property type="nucleotide sequence ID" value="XM_068495895.1"/>
</dbReference>
<dbReference type="PANTHER" id="PTHR46621">
    <property type="entry name" value="SNRNA-ACTIVATING PROTEIN COMPLEX SUBUNIT 4"/>
    <property type="match status" value="1"/>
</dbReference>
<accession>A0A1J4J6R0</accession>
<dbReference type="Proteomes" id="UP000179807">
    <property type="component" value="Unassembled WGS sequence"/>
</dbReference>
<evidence type="ECO:0000259" key="5">
    <source>
        <dbReference type="PROSITE" id="PS50090"/>
    </source>
</evidence>
<keyword evidence="3" id="KW-0804">Transcription</keyword>
<feature type="domain" description="SANT" evidence="6">
    <location>
        <begin position="104"/>
        <end position="156"/>
    </location>
</feature>
<dbReference type="InterPro" id="IPR017930">
    <property type="entry name" value="Myb_dom"/>
</dbReference>
<evidence type="ECO:0000313" key="9">
    <source>
        <dbReference type="Proteomes" id="UP000179807"/>
    </source>
</evidence>
<dbReference type="Gene3D" id="1.10.10.60">
    <property type="entry name" value="Homeodomain-like"/>
    <property type="match status" value="2"/>
</dbReference>
<reference evidence="8" key="1">
    <citation type="submission" date="2016-10" db="EMBL/GenBank/DDBJ databases">
        <authorList>
            <person name="Benchimol M."/>
            <person name="Almeida L.G."/>
            <person name="Vasconcelos A.T."/>
            <person name="Perreira-Neves A."/>
            <person name="Rosa I.A."/>
            <person name="Tasca T."/>
            <person name="Bogo M.R."/>
            <person name="de Souza W."/>
        </authorList>
    </citation>
    <scope>NUCLEOTIDE SEQUENCE [LARGE SCALE GENOMIC DNA]</scope>
    <source>
        <strain evidence="8">K</strain>
    </source>
</reference>
<evidence type="ECO:0000259" key="6">
    <source>
        <dbReference type="PROSITE" id="PS51293"/>
    </source>
</evidence>
<proteinExistence type="predicted"/>
<comment type="caution">
    <text evidence="8">The sequence shown here is derived from an EMBL/GenBank/DDBJ whole genome shotgun (WGS) entry which is preliminary data.</text>
</comment>
<keyword evidence="1" id="KW-0805">Transcription regulation</keyword>
<dbReference type="GO" id="GO:0042796">
    <property type="term" value="P:snRNA transcription by RNA polymerase III"/>
    <property type="evidence" value="ECO:0007669"/>
    <property type="project" value="TreeGrafter"/>
</dbReference>
<evidence type="ECO:0000256" key="3">
    <source>
        <dbReference type="ARBA" id="ARBA00023163"/>
    </source>
</evidence>
<evidence type="ECO:0000256" key="2">
    <source>
        <dbReference type="ARBA" id="ARBA00023125"/>
    </source>
</evidence>